<dbReference type="PANTHER" id="PTHR21502:SF3">
    <property type="entry name" value="CILIUM ASSEMBLY PROTEIN DZIP1L"/>
    <property type="match status" value="1"/>
</dbReference>
<feature type="compositionally biased region" description="Basic and acidic residues" evidence="12">
    <location>
        <begin position="582"/>
        <end position="591"/>
    </location>
</feature>
<evidence type="ECO:0000256" key="12">
    <source>
        <dbReference type="SAM" id="MobiDB-lite"/>
    </source>
</evidence>
<evidence type="ECO:0000259" key="13">
    <source>
        <dbReference type="PROSITE" id="PS00028"/>
    </source>
</evidence>
<evidence type="ECO:0000256" key="9">
    <source>
        <dbReference type="ARBA" id="ARBA00023212"/>
    </source>
</evidence>
<dbReference type="InterPro" id="IPR058883">
    <property type="entry name" value="DZIP1_dom"/>
</dbReference>
<organism evidence="14 15">
    <name type="scientific">Dinoponera quadriceps</name>
    <name type="common">South American ant</name>
    <dbReference type="NCBI Taxonomy" id="609295"/>
    <lineage>
        <taxon>Eukaryota</taxon>
        <taxon>Metazoa</taxon>
        <taxon>Ecdysozoa</taxon>
        <taxon>Arthropoda</taxon>
        <taxon>Hexapoda</taxon>
        <taxon>Insecta</taxon>
        <taxon>Pterygota</taxon>
        <taxon>Neoptera</taxon>
        <taxon>Endopterygota</taxon>
        <taxon>Hymenoptera</taxon>
        <taxon>Apocrita</taxon>
        <taxon>Aculeata</taxon>
        <taxon>Formicoidea</taxon>
        <taxon>Formicidae</taxon>
        <taxon>Ponerinae</taxon>
        <taxon>Ponerini</taxon>
        <taxon>Dinoponera</taxon>
    </lineage>
</organism>
<keyword evidence="14" id="KW-1185">Reference proteome</keyword>
<evidence type="ECO:0000256" key="4">
    <source>
        <dbReference type="ARBA" id="ARBA00022490"/>
    </source>
</evidence>
<dbReference type="CTD" id="22873"/>
<keyword evidence="8 11" id="KW-0175">Coiled coil</keyword>
<dbReference type="Gene3D" id="3.30.160.60">
    <property type="entry name" value="Classic Zinc Finger"/>
    <property type="match status" value="1"/>
</dbReference>
<dbReference type="GO" id="GO:0005814">
    <property type="term" value="C:centriole"/>
    <property type="evidence" value="ECO:0007669"/>
    <property type="project" value="UniProtKB-SubCell"/>
</dbReference>
<comment type="subcellular location">
    <subcellularLocation>
        <location evidence="2">Cytoplasm</location>
        <location evidence="2">Cytoskeleton</location>
        <location evidence="2">Cilium basal body</location>
    </subcellularLocation>
    <subcellularLocation>
        <location evidence="1">Cytoplasm</location>
        <location evidence="1">Cytoskeleton</location>
        <location evidence="1">Microtubule organizing center</location>
        <location evidence="1">Centrosome</location>
        <location evidence="1">Centriole</location>
    </subcellularLocation>
</comment>
<dbReference type="RefSeq" id="XP_014472280.1">
    <property type="nucleotide sequence ID" value="XM_014616794.1"/>
</dbReference>
<comment type="similarity">
    <text evidence="3">Belongs to the DZIP C2H2-type zinc-finger protein family.</text>
</comment>
<dbReference type="KEGG" id="dqu:106743194"/>
<dbReference type="Proteomes" id="UP000515204">
    <property type="component" value="Unplaced"/>
</dbReference>
<dbReference type="OrthoDB" id="515971at2759"/>
<feature type="domain" description="C2H2-type" evidence="13">
    <location>
        <begin position="181"/>
        <end position="202"/>
    </location>
</feature>
<evidence type="ECO:0000256" key="2">
    <source>
        <dbReference type="ARBA" id="ARBA00004120"/>
    </source>
</evidence>
<feature type="coiled-coil region" evidence="11">
    <location>
        <begin position="215"/>
        <end position="249"/>
    </location>
</feature>
<feature type="region of interest" description="Disordered" evidence="12">
    <location>
        <begin position="582"/>
        <end position="607"/>
    </location>
</feature>
<dbReference type="GO" id="GO:0036064">
    <property type="term" value="C:ciliary basal body"/>
    <property type="evidence" value="ECO:0007669"/>
    <property type="project" value="TreeGrafter"/>
</dbReference>
<evidence type="ECO:0000256" key="11">
    <source>
        <dbReference type="SAM" id="Coils"/>
    </source>
</evidence>
<evidence type="ECO:0000313" key="14">
    <source>
        <dbReference type="Proteomes" id="UP000515204"/>
    </source>
</evidence>
<dbReference type="GO" id="GO:0008270">
    <property type="term" value="F:zinc ion binding"/>
    <property type="evidence" value="ECO:0007669"/>
    <property type="project" value="UniProtKB-KW"/>
</dbReference>
<name>A0A6P3X1R6_DINQU</name>
<keyword evidence="6" id="KW-0863">Zinc-finger</keyword>
<dbReference type="PROSITE" id="PS00028">
    <property type="entry name" value="ZINC_FINGER_C2H2_1"/>
    <property type="match status" value="1"/>
</dbReference>
<dbReference type="GeneID" id="106743194"/>
<feature type="compositionally biased region" description="Low complexity" evidence="12">
    <location>
        <begin position="592"/>
        <end position="605"/>
    </location>
</feature>
<sequence length="1069" mass="123315">MYDLLLRFEAQIHNLDRLYLRISFQIYSRKSGGAESFEKDGAADTDAASIVYIYRSIGAIDIDRVMRERDFSTIDENINNVIDYCLENEYDVKILDSNFVKLFRLAQLSVEYLLYCKQYLDHSVIILKDELRLKIEQNVGMKKEITTLEETIRNLKEKSKERSNKLIEARIGDSTGEIYKCPHCPKTFVSALFVNAHVARRHLYISDTSTSPPMHEHYRAETEKLHNEIKTLKERLNQTERVIMNESDKLLGNTDRNYIRNMSKNEYKVVTTDSKQEQKKYEEDISSLKNMLFNEIRALKEKEQNINESILEANVKTFISQQEKEIESLRSQLLERLTPSIENMQVKLQTQEDYWKAKLEDMEAQHHRDIEKLTTELKVTQQATDRTKTEYASKVHDLERLSMNQSNMLVEQGKQLNSLSREISNSQIQNNDKTGEKVVEKFYESPVLEIKRDNMGDNESYRKNLSSTVNGEMVIKDIESSREYSDTSNNKDVANSRDIRRSIINLGRIAERAKSNSKNLQRLETIRRTRDKAKYDISREMDETQNHSNRSFSSKDSEDFPKKHNVGRIRILHMDDIRNSEKSEEFLEKHSVSSTTESSSDNVTINDDDDITTMKQYEMKIVVQSPDIRSSLQKNARNMFDNRLKDLGIDPEWQGIPAATFKQKMDIVKHQQNINAKKLAQYNRIKQKILENVLRRISGQTVNMKSPLHKLVTHVRSKAVKALSSHIDSDEYVRGTGNTSKLHLKQKIELLPRKYKDEETFEDTTNPLIRNRPDIYTSPKVTQPRLIANRYRSAYRNISSAESSLESSPKNIRKQISCTKITVLDNSARKIDSPIGRKERKISEASSKLPSEYESDSTNIVVQHEDSVVSPKNNKSVLKSTSGSVSSLIKKKVIFDLEDGETTTLLGNNPVKESQVNNSDWNNISNFFETRNCILQKEKSMSTGSIILKTSQSDKIAEISKKIQEQLSIVRKPPPVGSVETIFRSNWQDLTDYSAENQLLNSTSLPNTIAESPVKSFTSPKMKNNTLFSQLIPQTLKDKDLIVVQRKNELSSLKHSDLDSDIDEILQME</sequence>
<dbReference type="Pfam" id="PF25977">
    <property type="entry name" value="DZIP1"/>
    <property type="match status" value="1"/>
</dbReference>
<dbReference type="Pfam" id="PF13815">
    <property type="entry name" value="Dzip-like_N"/>
    <property type="match status" value="1"/>
</dbReference>
<evidence type="ECO:0000256" key="5">
    <source>
        <dbReference type="ARBA" id="ARBA00022723"/>
    </source>
</evidence>
<feature type="coiled-coil region" evidence="11">
    <location>
        <begin position="138"/>
        <end position="165"/>
    </location>
</feature>
<evidence type="ECO:0000313" key="15">
    <source>
        <dbReference type="RefSeq" id="XP_014472280.1"/>
    </source>
</evidence>
<evidence type="ECO:0000256" key="1">
    <source>
        <dbReference type="ARBA" id="ARBA00004114"/>
    </source>
</evidence>
<dbReference type="InterPro" id="IPR051241">
    <property type="entry name" value="DZIP_RILPL"/>
</dbReference>
<protein>
    <submittedName>
        <fullName evidence="15">E3 ubiquitin-protein ligase BRE1 isoform X1</fullName>
    </submittedName>
</protein>
<dbReference type="PANTHER" id="PTHR21502">
    <property type="entry name" value="ZINC FINGER PROTEIN DZIP1"/>
    <property type="match status" value="1"/>
</dbReference>
<dbReference type="GO" id="GO:0060271">
    <property type="term" value="P:cilium assembly"/>
    <property type="evidence" value="ECO:0007669"/>
    <property type="project" value="TreeGrafter"/>
</dbReference>
<gene>
    <name evidence="15" type="primary">LOC106743194</name>
</gene>
<dbReference type="InterPro" id="IPR013087">
    <property type="entry name" value="Znf_C2H2_type"/>
</dbReference>
<evidence type="ECO:0000256" key="3">
    <source>
        <dbReference type="ARBA" id="ARBA00009131"/>
    </source>
</evidence>
<reference evidence="15" key="1">
    <citation type="submission" date="2025-08" db="UniProtKB">
        <authorList>
            <consortium name="RefSeq"/>
        </authorList>
    </citation>
    <scope>IDENTIFICATION</scope>
</reference>
<keyword evidence="7" id="KW-0862">Zinc</keyword>
<keyword evidence="5" id="KW-0479">Metal-binding</keyword>
<evidence type="ECO:0000256" key="6">
    <source>
        <dbReference type="ARBA" id="ARBA00022771"/>
    </source>
</evidence>
<dbReference type="InterPro" id="IPR032714">
    <property type="entry name" value="DZIP1_N"/>
</dbReference>
<dbReference type="SMART" id="SM00355">
    <property type="entry name" value="ZnF_C2H2"/>
    <property type="match status" value="1"/>
</dbReference>
<keyword evidence="10" id="KW-0966">Cell projection</keyword>
<evidence type="ECO:0000256" key="8">
    <source>
        <dbReference type="ARBA" id="ARBA00023054"/>
    </source>
</evidence>
<dbReference type="GO" id="GO:0005737">
    <property type="term" value="C:cytoplasm"/>
    <property type="evidence" value="ECO:0007669"/>
    <property type="project" value="TreeGrafter"/>
</dbReference>
<evidence type="ECO:0000256" key="10">
    <source>
        <dbReference type="ARBA" id="ARBA00023273"/>
    </source>
</evidence>
<feature type="region of interest" description="Disordered" evidence="12">
    <location>
        <begin position="538"/>
        <end position="560"/>
    </location>
</feature>
<feature type="region of interest" description="Disordered" evidence="12">
    <location>
        <begin position="837"/>
        <end position="857"/>
    </location>
</feature>
<dbReference type="AlphaFoldDB" id="A0A6P3X1R6"/>
<keyword evidence="9" id="KW-0206">Cytoskeleton</keyword>
<proteinExistence type="inferred from homology"/>
<evidence type="ECO:0000256" key="7">
    <source>
        <dbReference type="ARBA" id="ARBA00022833"/>
    </source>
</evidence>
<keyword evidence="4" id="KW-0963">Cytoplasm</keyword>
<accession>A0A6P3X1R6</accession>